<comment type="similarity">
    <text evidence="5">Belongs to the protein kinase superfamily. STE Ser/Thr protein kinase family. MAP kinase kinase subfamily.</text>
</comment>
<dbReference type="GO" id="GO:0005524">
    <property type="term" value="F:ATP binding"/>
    <property type="evidence" value="ECO:0007669"/>
    <property type="project" value="UniProtKB-UniRule"/>
</dbReference>
<keyword evidence="3" id="KW-0418">Kinase</keyword>
<dbReference type="Gene3D" id="3.30.200.20">
    <property type="entry name" value="Phosphorylase Kinase, domain 1"/>
    <property type="match status" value="1"/>
</dbReference>
<evidence type="ECO:0000256" key="6">
    <source>
        <dbReference type="ARBA" id="ARBA00038999"/>
    </source>
</evidence>
<evidence type="ECO:0000256" key="7">
    <source>
        <dbReference type="PROSITE-ProRule" id="PRU10141"/>
    </source>
</evidence>
<keyword evidence="1" id="KW-0808">Transferase</keyword>
<dbReference type="EMBL" id="CP076750">
    <property type="protein sequence ID" value="QWW23631.1"/>
    <property type="molecule type" value="Genomic_DNA"/>
</dbReference>
<dbReference type="SMART" id="SM00220">
    <property type="entry name" value="S_TKc"/>
    <property type="match status" value="1"/>
</dbReference>
<evidence type="ECO:0000256" key="9">
    <source>
        <dbReference type="SAM" id="Phobius"/>
    </source>
</evidence>
<dbReference type="Gene3D" id="1.10.510.10">
    <property type="entry name" value="Transferase(Phosphotransferase) domain 1"/>
    <property type="match status" value="1"/>
</dbReference>
<dbReference type="Pfam" id="PF15879">
    <property type="entry name" value="MWFE"/>
    <property type="match status" value="1"/>
</dbReference>
<dbReference type="EC" id="2.7.12.2" evidence="6"/>
<dbReference type="InterPro" id="IPR011009">
    <property type="entry name" value="Kinase-like_dom_sf"/>
</dbReference>
<sequence length="597" mass="67905">MSFYPLANEERQLLNSEWQGHWIFKYFLLASHELLFTSFFYSLVMSEGSPLFNMPVSQKQPPQLSIPSPISITPNESVSTNTNNPAKLASASAPGEPALPIIPTQKSGPRRKPPPIDFSKIDGSHSFSPQSDSPDHLHQSGLPSNLKANVNSTARIGEAVKSHTNQQRVPHQQAHPQAQSQYQQYQQPQAQFNLHNSRPPHKRKSLDDLTPDDWNRLANTQQITELAKLGEGNGGSVSKCSLKNDSQVFALKLINADPNPDVQKQIIRELQYNRSCNSPNIVKYYGTFMVEEQSMIGIAMEYMGGRSLDAIYRRVIEIDSSNRINEKVMGKIAESVLSGLNYLHQQRIIHRDIKPSNILLDKHGNVKICDFGVSGEVVNSLANTFVGTQYYMAPERIMGKPYTVSCDVWSLGLTLLEVASGRFPYHIDSEMSLGPIELLSLILEYEPHLEDVEEEEIFWSDSFKNFIDYCLRKNPEQRPHTNQANFNMPVPFEGLLPYAIMTAFFGLAGHGVGFIRYWDNGWKNDRWDLDSWDHKMMARDMLLTGTKRGQTSEAVAPEHFKTAHIMEQTYWTPYKDQFFTFRERLYRGYVSGSWDFS</sequence>
<keyword evidence="9" id="KW-0472">Membrane</keyword>
<dbReference type="PROSITE" id="PS50011">
    <property type="entry name" value="PROTEIN_KINASE_DOM"/>
    <property type="match status" value="1"/>
</dbReference>
<dbReference type="PROSITE" id="PS00107">
    <property type="entry name" value="PROTEIN_KINASE_ATP"/>
    <property type="match status" value="1"/>
</dbReference>
<feature type="region of interest" description="Disordered" evidence="8">
    <location>
        <begin position="56"/>
        <end position="147"/>
    </location>
</feature>
<evidence type="ECO:0000256" key="5">
    <source>
        <dbReference type="ARBA" id="ARBA00038035"/>
    </source>
</evidence>
<gene>
    <name evidence="11" type="ORF">CA7LBN_002432</name>
</gene>
<evidence type="ECO:0000256" key="4">
    <source>
        <dbReference type="ARBA" id="ARBA00022840"/>
    </source>
</evidence>
<name>A0A8F2W1N5_CANAR</name>
<dbReference type="SUPFAM" id="SSF56112">
    <property type="entry name" value="Protein kinase-like (PK-like)"/>
    <property type="match status" value="1"/>
</dbReference>
<evidence type="ECO:0000256" key="3">
    <source>
        <dbReference type="ARBA" id="ARBA00022777"/>
    </source>
</evidence>
<dbReference type="GO" id="GO:0060237">
    <property type="term" value="P:regulation of fungal-type cell wall organization"/>
    <property type="evidence" value="ECO:0007669"/>
    <property type="project" value="TreeGrafter"/>
</dbReference>
<accession>A0A8F2W1N5</accession>
<feature type="compositionally biased region" description="Polar residues" evidence="8">
    <location>
        <begin position="73"/>
        <end position="85"/>
    </location>
</feature>
<dbReference type="GO" id="GO:0030447">
    <property type="term" value="P:filamentous growth"/>
    <property type="evidence" value="ECO:0007669"/>
    <property type="project" value="UniProtKB-ARBA"/>
</dbReference>
<dbReference type="Pfam" id="PF00069">
    <property type="entry name" value="Pkinase"/>
    <property type="match status" value="1"/>
</dbReference>
<dbReference type="InterPro" id="IPR017384">
    <property type="entry name" value="NADH_Ub_cplx-1_asu_su-1"/>
</dbReference>
<dbReference type="GO" id="GO:0004708">
    <property type="term" value="F:MAP kinase kinase activity"/>
    <property type="evidence" value="ECO:0007669"/>
    <property type="project" value="UniProtKB-EC"/>
</dbReference>
<dbReference type="GO" id="GO:0000196">
    <property type="term" value="P:cell integrity MAPK cascade"/>
    <property type="evidence" value="ECO:0007669"/>
    <property type="project" value="TreeGrafter"/>
</dbReference>
<protein>
    <recommendedName>
        <fullName evidence="6">mitogen-activated protein kinase kinase</fullName>
        <ecNumber evidence="6">2.7.12.2</ecNumber>
    </recommendedName>
</protein>
<evidence type="ECO:0000256" key="2">
    <source>
        <dbReference type="ARBA" id="ARBA00022741"/>
    </source>
</evidence>
<dbReference type="PANTHER" id="PTHR48013">
    <property type="entry name" value="DUAL SPECIFICITY MITOGEN-ACTIVATED PROTEIN KINASE KINASE 5-RELATED"/>
    <property type="match status" value="1"/>
</dbReference>
<dbReference type="PANTHER" id="PTHR48013:SF6">
    <property type="entry name" value="MAP KINASE KINASE MKK1_SSP32-RELATED"/>
    <property type="match status" value="1"/>
</dbReference>
<keyword evidence="2 7" id="KW-0547">Nucleotide-binding</keyword>
<dbReference type="InterPro" id="IPR017441">
    <property type="entry name" value="Protein_kinase_ATP_BS"/>
</dbReference>
<reference evidence="11" key="1">
    <citation type="submission" date="2021-06" db="EMBL/GenBank/DDBJ databases">
        <title>Candida auris outbreak in lebanese hospital.</title>
        <authorList>
            <person name="Finianos M."/>
        </authorList>
    </citation>
    <scope>NUCLEOTIDE SEQUENCE</scope>
    <source>
        <strain evidence="11">CA7LBN</strain>
    </source>
</reference>
<feature type="domain" description="Protein kinase" evidence="10">
    <location>
        <begin position="223"/>
        <end position="493"/>
    </location>
</feature>
<keyword evidence="9" id="KW-0812">Transmembrane</keyword>
<dbReference type="PROSITE" id="PS00108">
    <property type="entry name" value="PROTEIN_KINASE_ST"/>
    <property type="match status" value="1"/>
</dbReference>
<evidence type="ECO:0000256" key="1">
    <source>
        <dbReference type="ARBA" id="ARBA00022679"/>
    </source>
</evidence>
<feature type="transmembrane region" description="Helical" evidence="9">
    <location>
        <begin position="495"/>
        <end position="518"/>
    </location>
</feature>
<feature type="binding site" evidence="7">
    <location>
        <position position="252"/>
    </location>
    <ligand>
        <name>ATP</name>
        <dbReference type="ChEBI" id="CHEBI:30616"/>
    </ligand>
</feature>
<evidence type="ECO:0000259" key="10">
    <source>
        <dbReference type="PROSITE" id="PS50011"/>
    </source>
</evidence>
<organism evidence="11">
    <name type="scientific">Candidozyma auris</name>
    <name type="common">Yeast</name>
    <name type="synonym">Candida auris</name>
    <dbReference type="NCBI Taxonomy" id="498019"/>
    <lineage>
        <taxon>Eukaryota</taxon>
        <taxon>Fungi</taxon>
        <taxon>Dikarya</taxon>
        <taxon>Ascomycota</taxon>
        <taxon>Saccharomycotina</taxon>
        <taxon>Pichiomycetes</taxon>
        <taxon>Metschnikowiaceae</taxon>
        <taxon>Candidozyma</taxon>
    </lineage>
</organism>
<proteinExistence type="inferred from homology"/>
<evidence type="ECO:0000256" key="8">
    <source>
        <dbReference type="SAM" id="MobiDB-lite"/>
    </source>
</evidence>
<feature type="compositionally biased region" description="Low complexity" evidence="8">
    <location>
        <begin position="166"/>
        <end position="187"/>
    </location>
</feature>
<dbReference type="InterPro" id="IPR008271">
    <property type="entry name" value="Ser/Thr_kinase_AS"/>
</dbReference>
<dbReference type="InterPro" id="IPR000719">
    <property type="entry name" value="Prot_kinase_dom"/>
</dbReference>
<keyword evidence="4 7" id="KW-0067">ATP-binding</keyword>
<dbReference type="Proteomes" id="UP000825438">
    <property type="component" value="Chromosome II"/>
</dbReference>
<dbReference type="FunFam" id="1.10.510.10:FF:000263">
    <property type="entry name" value="MAP kinase skh1/pek1"/>
    <property type="match status" value="1"/>
</dbReference>
<dbReference type="AlphaFoldDB" id="A0A8F2W1N5"/>
<feature type="compositionally biased region" description="Low complexity" evidence="8">
    <location>
        <begin position="57"/>
        <end position="72"/>
    </location>
</feature>
<keyword evidence="9" id="KW-1133">Transmembrane helix</keyword>
<evidence type="ECO:0000313" key="11">
    <source>
        <dbReference type="EMBL" id="QWW23631.1"/>
    </source>
</evidence>
<feature type="region of interest" description="Disordered" evidence="8">
    <location>
        <begin position="161"/>
        <end position="187"/>
    </location>
</feature>